<dbReference type="SFLD" id="SFLDG01129">
    <property type="entry name" value="C1.5:_HAD__Beta-PGM__Phosphata"/>
    <property type="match status" value="1"/>
</dbReference>
<comment type="caution">
    <text evidence="4">The sequence shown here is derived from an EMBL/GenBank/DDBJ whole genome shotgun (WGS) entry which is preliminary data.</text>
</comment>
<dbReference type="AlphaFoldDB" id="A0A1E2VEQ8"/>
<dbReference type="InterPro" id="IPR036412">
    <property type="entry name" value="HAD-like_sf"/>
</dbReference>
<dbReference type="Gene3D" id="1.10.150.240">
    <property type="entry name" value="Putative phosphatase, domain 2"/>
    <property type="match status" value="1"/>
</dbReference>
<dbReference type="EC" id="3.8.1.2" evidence="3"/>
<dbReference type="PANTHER" id="PTHR43316:SF3">
    <property type="entry name" value="HALOACID DEHALOGENASE, TYPE II (AFU_ORTHOLOGUE AFUA_2G07750)-RELATED"/>
    <property type="match status" value="1"/>
</dbReference>
<evidence type="ECO:0000256" key="2">
    <source>
        <dbReference type="ARBA" id="ARBA00022801"/>
    </source>
</evidence>
<dbReference type="InterPro" id="IPR006328">
    <property type="entry name" value="2-HAD"/>
</dbReference>
<dbReference type="EMBL" id="MDTQ01000001">
    <property type="protein sequence ID" value="ODC05332.1"/>
    <property type="molecule type" value="Genomic_DNA"/>
</dbReference>
<evidence type="ECO:0000256" key="3">
    <source>
        <dbReference type="RuleBase" id="RU368077"/>
    </source>
</evidence>
<dbReference type="RefSeq" id="WP_069000352.1">
    <property type="nucleotide sequence ID" value="NZ_MDTQ01000001.1"/>
</dbReference>
<sequence length="219" mass="23966">MAIIFDVNETLLDFGALDRYFGDRFESGHGRVEWFLTLQSAWMAQTLTGQFTPFITLALGALRQVAARHDIVLSHTHQDGLVERLMTLPAHGDVIPALQWLKDHGQQVVALTNGGAEAVEQQLSHAGLRPFFDRVLSVEAVKAYKPAPAVYAYAIEQVGEAVDQITMIAAHDWDLIGAAQAGMQTGFIARPGKAVDDEGFQPDYQSADLLKLVQQVIAV</sequence>
<dbReference type="Gene3D" id="3.40.50.1000">
    <property type="entry name" value="HAD superfamily/HAD-like"/>
    <property type="match status" value="1"/>
</dbReference>
<dbReference type="InterPro" id="IPR006439">
    <property type="entry name" value="HAD-SF_hydro_IA"/>
</dbReference>
<dbReference type="InterPro" id="IPR051540">
    <property type="entry name" value="S-2-haloacid_dehalogenase"/>
</dbReference>
<dbReference type="PRINTS" id="PR00413">
    <property type="entry name" value="HADHALOGNASE"/>
</dbReference>
<comment type="catalytic activity">
    <reaction evidence="3">
        <text>an (S)-2-haloacid + H2O = a (2R)-2-hydroxycarboxylate + a halide anion + H(+)</text>
        <dbReference type="Rhea" id="RHEA:11192"/>
        <dbReference type="ChEBI" id="CHEBI:15377"/>
        <dbReference type="ChEBI" id="CHEBI:15378"/>
        <dbReference type="ChEBI" id="CHEBI:16042"/>
        <dbReference type="ChEBI" id="CHEBI:58314"/>
        <dbReference type="ChEBI" id="CHEBI:137405"/>
        <dbReference type="EC" id="3.8.1.2"/>
    </reaction>
</comment>
<dbReference type="GO" id="GO:0018784">
    <property type="term" value="F:(S)-2-haloacid dehalogenase activity"/>
    <property type="evidence" value="ECO:0007669"/>
    <property type="project" value="UniProtKB-UniRule"/>
</dbReference>
<dbReference type="NCBIfam" id="TIGR01493">
    <property type="entry name" value="HAD-SF-IA-v2"/>
    <property type="match status" value="1"/>
</dbReference>
<name>A0A1E2VEQ8_9GAMM</name>
<dbReference type="NCBIfam" id="TIGR01428">
    <property type="entry name" value="HAD_type_II"/>
    <property type="match status" value="1"/>
</dbReference>
<dbReference type="SFLD" id="SFLDS00003">
    <property type="entry name" value="Haloacid_Dehalogenase"/>
    <property type="match status" value="1"/>
</dbReference>
<accession>A0A1E2VEQ8</accession>
<reference evidence="4 5" key="1">
    <citation type="submission" date="2016-08" db="EMBL/GenBank/DDBJ databases">
        <authorList>
            <person name="Seilhamer J.J."/>
        </authorList>
    </citation>
    <scope>NUCLEOTIDE SEQUENCE [LARGE SCALE GENOMIC DNA]</scope>
    <source>
        <strain evidence="4 5">PH27A</strain>
    </source>
</reference>
<dbReference type="PANTHER" id="PTHR43316">
    <property type="entry name" value="HYDROLASE, HALOACID DELAHOGENASE-RELATED"/>
    <property type="match status" value="1"/>
</dbReference>
<comment type="function">
    <text evidence="3">Catalyzes the hydrolytic dehalogenation of small (S)-2-haloalkanoic acids to yield the corresponding (R)-2-hydroxyalkanoic acids.</text>
</comment>
<keyword evidence="5" id="KW-1185">Reference proteome</keyword>
<proteinExistence type="inferred from homology"/>
<dbReference type="InterPro" id="IPR023198">
    <property type="entry name" value="PGP-like_dom2"/>
</dbReference>
<evidence type="ECO:0000313" key="4">
    <source>
        <dbReference type="EMBL" id="ODC05332.1"/>
    </source>
</evidence>
<dbReference type="STRING" id="197479.BFW38_09315"/>
<evidence type="ECO:0000256" key="1">
    <source>
        <dbReference type="ARBA" id="ARBA00008106"/>
    </source>
</evidence>
<dbReference type="CDD" id="cd02588">
    <property type="entry name" value="HAD_L2-DEX"/>
    <property type="match status" value="1"/>
</dbReference>
<evidence type="ECO:0000313" key="5">
    <source>
        <dbReference type="Proteomes" id="UP000094291"/>
    </source>
</evidence>
<protein>
    <recommendedName>
        <fullName evidence="3">(S)-2-haloacid dehalogenase</fullName>
        <ecNumber evidence="3">3.8.1.2</ecNumber>
    </recommendedName>
    <alternativeName>
        <fullName evidence="3">2-haloalkanoic acid dehalogenase</fullName>
    </alternativeName>
    <alternativeName>
        <fullName evidence="3">Halocarboxylic acid halidohydrolase</fullName>
    </alternativeName>
    <alternativeName>
        <fullName evidence="3">L-2-haloacid dehalogenase</fullName>
    </alternativeName>
</protein>
<keyword evidence="2 3" id="KW-0378">Hydrolase</keyword>
<gene>
    <name evidence="4" type="ORF">BFW38_09315</name>
</gene>
<organism evidence="4 5">
    <name type="scientific">Terasakiispira papahanaumokuakeensis</name>
    <dbReference type="NCBI Taxonomy" id="197479"/>
    <lineage>
        <taxon>Bacteria</taxon>
        <taxon>Pseudomonadati</taxon>
        <taxon>Pseudomonadota</taxon>
        <taxon>Gammaproteobacteria</taxon>
        <taxon>Oceanospirillales</taxon>
        <taxon>Terasakiispira</taxon>
    </lineage>
</organism>
<dbReference type="InterPro" id="IPR023214">
    <property type="entry name" value="HAD_sf"/>
</dbReference>
<dbReference type="Proteomes" id="UP000094291">
    <property type="component" value="Unassembled WGS sequence"/>
</dbReference>
<dbReference type="Pfam" id="PF00702">
    <property type="entry name" value="Hydrolase"/>
    <property type="match status" value="1"/>
</dbReference>
<comment type="similarity">
    <text evidence="1 3">Belongs to the HAD-like hydrolase superfamily. S-2-haloalkanoic acid dehalogenase family.</text>
</comment>
<dbReference type="SUPFAM" id="SSF56784">
    <property type="entry name" value="HAD-like"/>
    <property type="match status" value="1"/>
</dbReference>